<keyword evidence="3" id="KW-1185">Reference proteome</keyword>
<name>A0A1V4IVK5_9CLOT</name>
<evidence type="ECO:0000313" key="3">
    <source>
        <dbReference type="Proteomes" id="UP000191056"/>
    </source>
</evidence>
<feature type="transmembrane region" description="Helical" evidence="1">
    <location>
        <begin position="155"/>
        <end position="174"/>
    </location>
</feature>
<sequence length="391" mass="43167">MFSELFIDKRVNIRRGIILILAIAFFIFLYFFNQVDKAQLVNRQGTSFEKAVVEEVLNNTNIQSDGKNVGKQIVRVRMLSGEYKGKVLEATSFSGYLYGAACKVNMNVIISLSKSGEDYVASVYSYYREPIIYGFVFVFILVLWLIGGKKGFNSALGLIFTFICIIFLFIPMIYKGYSPFLSAVIIVILTTIVTMYLIGGLTKKSISSMLGTIIGVIIAGLCAAGFGYFAKISGYNVAEIEELVFISNNTNMQIGGLLFAGILIASLGAVMDVAISIASTINEIYEQNKNISRRELINSGINVGRDMMGTMSNTLILAFTGGAINTLILSYSYSMNYNQIINMYSIGIEIMQGLSGSIAVILTVPLVSIITSTMLTYKKYIKEYSKEVNFF</sequence>
<organism evidence="2 3">
    <name type="scientific">Clostridium chromiireducens</name>
    <dbReference type="NCBI Taxonomy" id="225345"/>
    <lineage>
        <taxon>Bacteria</taxon>
        <taxon>Bacillati</taxon>
        <taxon>Bacillota</taxon>
        <taxon>Clostridia</taxon>
        <taxon>Eubacteriales</taxon>
        <taxon>Clostridiaceae</taxon>
        <taxon>Clostridium</taxon>
    </lineage>
</organism>
<proteinExistence type="predicted"/>
<dbReference type="AlphaFoldDB" id="A0A1V4IVK5"/>
<dbReference type="EMBL" id="MZGT01000015">
    <property type="protein sequence ID" value="OPJ63923.1"/>
    <property type="molecule type" value="Genomic_DNA"/>
</dbReference>
<evidence type="ECO:0000256" key="1">
    <source>
        <dbReference type="SAM" id="Phobius"/>
    </source>
</evidence>
<feature type="transmembrane region" description="Helical" evidence="1">
    <location>
        <begin position="180"/>
        <end position="198"/>
    </location>
</feature>
<keyword evidence="1" id="KW-0812">Transmembrane</keyword>
<accession>A0A1V4IVK5</accession>
<gene>
    <name evidence="2" type="ORF">CLCHR_14420</name>
</gene>
<feature type="transmembrane region" description="Helical" evidence="1">
    <location>
        <begin position="131"/>
        <end position="148"/>
    </location>
</feature>
<feature type="transmembrane region" description="Helical" evidence="1">
    <location>
        <begin position="210"/>
        <end position="230"/>
    </location>
</feature>
<dbReference type="InterPro" id="IPR012507">
    <property type="entry name" value="YibE_F"/>
</dbReference>
<dbReference type="PANTHER" id="PTHR41771">
    <property type="entry name" value="MEMBRANE PROTEIN-RELATED"/>
    <property type="match status" value="1"/>
</dbReference>
<evidence type="ECO:0000313" key="2">
    <source>
        <dbReference type="EMBL" id="OPJ63923.1"/>
    </source>
</evidence>
<reference evidence="2 3" key="1">
    <citation type="submission" date="2017-03" db="EMBL/GenBank/DDBJ databases">
        <title>Genome sequence of Clostridium chromiireducens DSM 23318.</title>
        <authorList>
            <person name="Poehlein A."/>
            <person name="Daniel R."/>
        </authorList>
    </citation>
    <scope>NUCLEOTIDE SEQUENCE [LARGE SCALE GENOMIC DNA]</scope>
    <source>
        <strain evidence="2 3">DSM 23318</strain>
    </source>
</reference>
<dbReference type="PANTHER" id="PTHR41771:SF1">
    <property type="entry name" value="MEMBRANE PROTEIN"/>
    <property type="match status" value="1"/>
</dbReference>
<feature type="transmembrane region" description="Helical" evidence="1">
    <location>
        <begin position="12"/>
        <end position="32"/>
    </location>
</feature>
<dbReference type="STRING" id="225345.CLCHR_14420"/>
<dbReference type="RefSeq" id="WP_079439011.1">
    <property type="nucleotide sequence ID" value="NZ_MZGT01000015.1"/>
</dbReference>
<protein>
    <submittedName>
        <fullName evidence="2">YibE/F-like protein</fullName>
    </submittedName>
</protein>
<feature type="transmembrane region" description="Helical" evidence="1">
    <location>
        <begin position="257"/>
        <end position="285"/>
    </location>
</feature>
<keyword evidence="1" id="KW-0472">Membrane</keyword>
<dbReference type="Proteomes" id="UP000191056">
    <property type="component" value="Unassembled WGS sequence"/>
</dbReference>
<comment type="caution">
    <text evidence="2">The sequence shown here is derived from an EMBL/GenBank/DDBJ whole genome shotgun (WGS) entry which is preliminary data.</text>
</comment>
<feature type="transmembrane region" description="Helical" evidence="1">
    <location>
        <begin position="354"/>
        <end position="377"/>
    </location>
</feature>
<keyword evidence="1" id="KW-1133">Transmembrane helix</keyword>
<dbReference type="OrthoDB" id="5753718at2"/>
<dbReference type="Pfam" id="PF07907">
    <property type="entry name" value="YibE_F"/>
    <property type="match status" value="1"/>
</dbReference>
<feature type="transmembrane region" description="Helical" evidence="1">
    <location>
        <begin position="315"/>
        <end position="334"/>
    </location>
</feature>